<dbReference type="Gene3D" id="3.30.190.20">
    <property type="match status" value="1"/>
</dbReference>
<dbReference type="InterPro" id="IPR028364">
    <property type="entry name" value="Ribosomal_uL1/biogenesis"/>
</dbReference>
<reference evidence="8 9" key="1">
    <citation type="journal article" date="2017" name="Proc. Natl. Acad. Sci. U.S.A.">
        <title>Small genome symbiont underlies cuticle hardness in beetles.</title>
        <authorList>
            <person name="Anbutsu H."/>
            <person name="Moriyama M."/>
            <person name="Nikoh N."/>
            <person name="Hosokawa T."/>
            <person name="Futahashi R."/>
            <person name="Tanahashi M."/>
            <person name="Meng X.Y."/>
            <person name="Kuriwada T."/>
            <person name="Mori N."/>
            <person name="Oshima K."/>
            <person name="Hattori M."/>
            <person name="Fujie M."/>
            <person name="Satoh N."/>
            <person name="Maeda T."/>
            <person name="Shigenobu S."/>
            <person name="Koga R."/>
            <person name="Fukatsu T."/>
        </authorList>
    </citation>
    <scope>NUCLEOTIDE SEQUENCE [LARGE SCALE GENOMIC DNA]</scope>
    <source>
        <strain evidence="8">NARRFE1</strain>
    </source>
</reference>
<protein>
    <recommendedName>
        <fullName evidence="6">Large ribosomal subunit protein uL1</fullName>
    </recommendedName>
    <alternativeName>
        <fullName evidence="7">50S ribosomal protein L1</fullName>
    </alternativeName>
</protein>
<evidence type="ECO:0000256" key="6">
    <source>
        <dbReference type="ARBA" id="ARBA00035241"/>
    </source>
</evidence>
<name>A0A2Z5TIK2_9GAMM</name>
<keyword evidence="3" id="KW-0810">Translation regulation</keyword>
<dbReference type="Pfam" id="PF00687">
    <property type="entry name" value="Ribosomal_L1"/>
    <property type="match status" value="1"/>
</dbReference>
<gene>
    <name evidence="8" type="primary">rplA</name>
    <name evidence="8" type="ORF">NARRFE1_01470</name>
</gene>
<keyword evidence="2" id="KW-0678">Repressor</keyword>
<dbReference type="Proteomes" id="UP000289537">
    <property type="component" value="Chromosome"/>
</dbReference>
<evidence type="ECO:0000313" key="9">
    <source>
        <dbReference type="Proteomes" id="UP000289537"/>
    </source>
</evidence>
<dbReference type="KEGG" id="eor:NARRFE1_01470"/>
<accession>A0A2Z5TIK2</accession>
<proteinExistence type="inferred from homology"/>
<evidence type="ECO:0000256" key="7">
    <source>
        <dbReference type="ARBA" id="ARBA00035452"/>
    </source>
</evidence>
<dbReference type="PANTHER" id="PTHR36427">
    <property type="entry name" value="54S RIBOSOMAL PROTEIN L1, MITOCHONDRIAL"/>
    <property type="match status" value="1"/>
</dbReference>
<dbReference type="SUPFAM" id="SSF56808">
    <property type="entry name" value="Ribosomal protein L1"/>
    <property type="match status" value="1"/>
</dbReference>
<dbReference type="EMBL" id="AP018161">
    <property type="protein sequence ID" value="BBA85082.1"/>
    <property type="molecule type" value="Genomic_DNA"/>
</dbReference>
<evidence type="ECO:0000256" key="4">
    <source>
        <dbReference type="ARBA" id="ARBA00022980"/>
    </source>
</evidence>
<dbReference type="PANTHER" id="PTHR36427:SF3">
    <property type="entry name" value="LARGE RIBOSOMAL SUBUNIT PROTEIN UL1M"/>
    <property type="match status" value="1"/>
</dbReference>
<dbReference type="GO" id="GO:0005840">
    <property type="term" value="C:ribosome"/>
    <property type="evidence" value="ECO:0007669"/>
    <property type="project" value="UniProtKB-KW"/>
</dbReference>
<keyword evidence="5" id="KW-0687">Ribonucleoprotein</keyword>
<evidence type="ECO:0000256" key="1">
    <source>
        <dbReference type="ARBA" id="ARBA00010531"/>
    </source>
</evidence>
<evidence type="ECO:0000256" key="3">
    <source>
        <dbReference type="ARBA" id="ARBA00022845"/>
    </source>
</evidence>
<dbReference type="GO" id="GO:0006417">
    <property type="term" value="P:regulation of translation"/>
    <property type="evidence" value="ECO:0007669"/>
    <property type="project" value="UniProtKB-KW"/>
</dbReference>
<sequence>MKDSKVKNKLKIKYLEFIKNNNNIIDISNSINFIKNLCLKRNFDENIDIYINIDKKYIFNKNLLNGFILLKNEIICRKLKTCLLAYGNDLKLAESYNFFDYIGMDNVINDFINKKIFIDIIFSTTSAFDMIKNIIIKKCIGKINIPSFKTKTLININNIENLLNSIKNKIVLYKINNNVLYTNIGKISQSNIMLIDNFNFIINFINNNIIIKNKKNNFLNKIFISTTMGPSLCINKL</sequence>
<dbReference type="GO" id="GO:1990904">
    <property type="term" value="C:ribonucleoprotein complex"/>
    <property type="evidence" value="ECO:0007669"/>
    <property type="project" value="UniProtKB-KW"/>
</dbReference>
<dbReference type="RefSeq" id="WP_148708431.1">
    <property type="nucleotide sequence ID" value="NZ_AP018161.1"/>
</dbReference>
<dbReference type="InterPro" id="IPR016095">
    <property type="entry name" value="Ribosomal_uL1_3-a/b-sand"/>
</dbReference>
<dbReference type="AlphaFoldDB" id="A0A2Z5TIK2"/>
<dbReference type="InterPro" id="IPR023674">
    <property type="entry name" value="Ribosomal_uL1-like"/>
</dbReference>
<comment type="similarity">
    <text evidence="1">Belongs to the universal ribosomal protein uL1 family.</text>
</comment>
<keyword evidence="4 8" id="KW-0689">Ribosomal protein</keyword>
<evidence type="ECO:0000256" key="5">
    <source>
        <dbReference type="ARBA" id="ARBA00023274"/>
    </source>
</evidence>
<evidence type="ECO:0000313" key="8">
    <source>
        <dbReference type="EMBL" id="BBA85082.1"/>
    </source>
</evidence>
<organism evidence="8 9">
    <name type="scientific">endosymbiont of Rhynchophorus ferrugineus</name>
    <dbReference type="NCBI Taxonomy" id="1972133"/>
    <lineage>
        <taxon>Bacteria</taxon>
        <taxon>Pseudomonadati</taxon>
        <taxon>Pseudomonadota</taxon>
        <taxon>Gammaproteobacteria</taxon>
        <taxon>Candidatus Nardonella</taxon>
    </lineage>
</organism>
<keyword evidence="9" id="KW-1185">Reference proteome</keyword>
<evidence type="ECO:0000256" key="2">
    <source>
        <dbReference type="ARBA" id="ARBA00022491"/>
    </source>
</evidence>
<dbReference type="Gene3D" id="3.40.50.790">
    <property type="match status" value="1"/>
</dbReference>